<feature type="transmembrane region" description="Helical" evidence="1">
    <location>
        <begin position="69"/>
        <end position="92"/>
    </location>
</feature>
<feature type="transmembrane region" description="Helical" evidence="1">
    <location>
        <begin position="113"/>
        <end position="136"/>
    </location>
</feature>
<keyword evidence="1" id="KW-1133">Transmembrane helix</keyword>
<feature type="transmembrane region" description="Helical" evidence="1">
    <location>
        <begin position="266"/>
        <end position="287"/>
    </location>
</feature>
<protein>
    <submittedName>
        <fullName evidence="2">PhnA-like protein</fullName>
    </submittedName>
</protein>
<reference evidence="2 3" key="1">
    <citation type="submission" date="2015-11" db="EMBL/GenBank/DDBJ databases">
        <title>Draft genome sequence of Agrobacterium sp. R89-1.</title>
        <authorList>
            <person name="Zahradnik J."/>
            <person name="Kyslikova E."/>
            <person name="Palyzova A."/>
            <person name="Kyslik P."/>
        </authorList>
    </citation>
    <scope>NUCLEOTIDE SEQUENCE [LARGE SCALE GENOMIC DNA]</scope>
    <source>
        <strain evidence="2 3">R89-1</strain>
    </source>
</reference>
<dbReference type="STRING" id="2052828.ATO67_02000"/>
<accession>A0A135P5U5</accession>
<gene>
    <name evidence="2" type="ORF">ATO67_02000</name>
</gene>
<comment type="caution">
    <text evidence="2">The sequence shown here is derived from an EMBL/GenBank/DDBJ whole genome shotgun (WGS) entry which is preliminary data.</text>
</comment>
<evidence type="ECO:0000313" key="2">
    <source>
        <dbReference type="EMBL" id="KXG86807.1"/>
    </source>
</evidence>
<dbReference type="AlphaFoldDB" id="A0A135P5U5"/>
<keyword evidence="1" id="KW-0472">Membrane</keyword>
<evidence type="ECO:0000313" key="3">
    <source>
        <dbReference type="Proteomes" id="UP000070498"/>
    </source>
</evidence>
<keyword evidence="1" id="KW-0812">Transmembrane</keyword>
<organism evidence="2 3">
    <name type="scientific">Agrobacterium bohemicum</name>
    <dbReference type="NCBI Taxonomy" id="2052828"/>
    <lineage>
        <taxon>Bacteria</taxon>
        <taxon>Pseudomonadati</taxon>
        <taxon>Pseudomonadota</taxon>
        <taxon>Alphaproteobacteria</taxon>
        <taxon>Hyphomicrobiales</taxon>
        <taxon>Rhizobiaceae</taxon>
        <taxon>Rhizobium/Agrobacterium group</taxon>
        <taxon>Agrobacterium</taxon>
    </lineage>
</organism>
<dbReference type="EMBL" id="LNUW01000015">
    <property type="protein sequence ID" value="KXG86807.1"/>
    <property type="molecule type" value="Genomic_DNA"/>
</dbReference>
<keyword evidence="3" id="KW-1185">Reference proteome</keyword>
<evidence type="ECO:0000256" key="1">
    <source>
        <dbReference type="SAM" id="Phobius"/>
    </source>
</evidence>
<sequence>MTDQTVYTTSQTGIRAPVLRESTTNISWGSIFSGVAIALALHLILNLLGLAIGAGVIDPAQSDTPTAASLSIGSIIWMIVSGIIAAFFGGYVASRLSGRVARTTGALHGLTSWAVTTLVVFYLLTTSIGALVGGAFSGVTSVFSGAGSTIATAATTAAPSLATASDPVSSIEQSIRQASGGNDPQALRDAAVSAVRAALTGDQAQAEDARNRAADALARAQGIPVDQARQQVTDYENQYKQAVEQAKVRATEAAQATATAVSAGSYVAFGALLIGAVAALFGGNIGAAHAQRRRDTVIE</sequence>
<name>A0A135P5U5_9HYPH</name>
<proteinExistence type="predicted"/>
<feature type="transmembrane region" description="Helical" evidence="1">
    <location>
        <begin position="30"/>
        <end position="57"/>
    </location>
</feature>
<dbReference type="Proteomes" id="UP000070498">
    <property type="component" value="Unassembled WGS sequence"/>
</dbReference>
<dbReference type="RefSeq" id="WP_067643554.1">
    <property type="nucleotide sequence ID" value="NZ_KQ961023.1"/>
</dbReference>